<evidence type="ECO:0000313" key="2">
    <source>
        <dbReference type="Proteomes" id="UP000809337"/>
    </source>
</evidence>
<reference evidence="1" key="1">
    <citation type="submission" date="2021-01" db="EMBL/GenBank/DDBJ databases">
        <title>Diatom-associated Roseobacters Show Island Model of Population Structure.</title>
        <authorList>
            <person name="Qu L."/>
            <person name="Feng X."/>
            <person name="Chen Y."/>
            <person name="Li L."/>
            <person name="Wang X."/>
            <person name="Hu Z."/>
            <person name="Wang H."/>
            <person name="Luo H."/>
        </authorList>
    </citation>
    <scope>NUCLEOTIDE SEQUENCE</scope>
    <source>
        <strain evidence="1">SM26-45</strain>
    </source>
</reference>
<organism evidence="1 2">
    <name type="scientific">Pseudosulfitobacter pseudonitzschiae</name>
    <dbReference type="NCBI Taxonomy" id="1402135"/>
    <lineage>
        <taxon>Bacteria</taxon>
        <taxon>Pseudomonadati</taxon>
        <taxon>Pseudomonadota</taxon>
        <taxon>Alphaproteobacteria</taxon>
        <taxon>Rhodobacterales</taxon>
        <taxon>Roseobacteraceae</taxon>
        <taxon>Pseudosulfitobacter</taxon>
    </lineage>
</organism>
<dbReference type="Proteomes" id="UP000809337">
    <property type="component" value="Unassembled WGS sequence"/>
</dbReference>
<protein>
    <submittedName>
        <fullName evidence="1">Uncharacterized protein</fullName>
    </submittedName>
</protein>
<name>A0A9Q2NQM7_9RHOB</name>
<comment type="caution">
    <text evidence="1">The sequence shown here is derived from an EMBL/GenBank/DDBJ whole genome shotgun (WGS) entry which is preliminary data.</text>
</comment>
<accession>A0A9Q2NQM7</accession>
<gene>
    <name evidence="1" type="ORF">JQX14_18145</name>
</gene>
<dbReference type="RefSeq" id="WP_231035413.1">
    <property type="nucleotide sequence ID" value="NZ_JAJNGX010000015.1"/>
</dbReference>
<sequence length="139" mass="15132">MTEDEAAALADDLIEGYPGGKPAVLYMQGMRDLMGADADAYAAFEDRFAELTGYRATAPDPVAVSVLPKPARPSEDEMREAVQAAVADAFSAPFDGSKRRMKTLIDRARGNCAHMDAPHKMVRDAIAEEERALWAAWND</sequence>
<dbReference type="AlphaFoldDB" id="A0A9Q2NQM7"/>
<dbReference type="EMBL" id="JAFBWN010000015">
    <property type="protein sequence ID" value="MBM2356480.1"/>
    <property type="molecule type" value="Genomic_DNA"/>
</dbReference>
<proteinExistence type="predicted"/>
<evidence type="ECO:0000313" key="1">
    <source>
        <dbReference type="EMBL" id="MBM2356480.1"/>
    </source>
</evidence>